<dbReference type="Pfam" id="PF09579">
    <property type="entry name" value="Spore_YtfJ"/>
    <property type="match status" value="1"/>
</dbReference>
<sequence>MSNEVKTNLESIFQSFQEMIKVETVVGEALHIGDAILVPFVDVTFGFGSGGFGGKGDTAHESAGGGGGAKLEPTAILVIKGDRVEMFSIKQDGYHASGFEKLLTMAPEIIEKMKKDKYIYIKDDEETDMEAPNKDEEAH</sequence>
<dbReference type="PANTHER" id="PTHR39162:SF1">
    <property type="entry name" value="SPORULATION PROTEIN YTFJ"/>
    <property type="match status" value="1"/>
</dbReference>
<dbReference type="InterPro" id="IPR014229">
    <property type="entry name" value="Spore_YtfJ"/>
</dbReference>
<comment type="caution">
    <text evidence="1">The sequence shown here is derived from an EMBL/GenBank/DDBJ whole genome shotgun (WGS) entry which is preliminary data.</text>
</comment>
<keyword evidence="2" id="KW-1185">Reference proteome</keyword>
<accession>E2Z9L9</accession>
<dbReference type="HOGENOM" id="CLU_115880_1_0_9"/>
<dbReference type="Proteomes" id="UP000003195">
    <property type="component" value="Unassembled WGS sequence"/>
</dbReference>
<dbReference type="PANTHER" id="PTHR39162">
    <property type="entry name" value="GLL3345 PROTEIN"/>
    <property type="match status" value="1"/>
</dbReference>
<organism evidence="1 2">
    <name type="scientific">Megasphaera micronuciformis F0359</name>
    <dbReference type="NCBI Taxonomy" id="706434"/>
    <lineage>
        <taxon>Bacteria</taxon>
        <taxon>Bacillati</taxon>
        <taxon>Bacillota</taxon>
        <taxon>Negativicutes</taxon>
        <taxon>Veillonellales</taxon>
        <taxon>Veillonellaceae</taxon>
        <taxon>Megasphaera</taxon>
    </lineage>
</organism>
<dbReference type="OrthoDB" id="1711150at2"/>
<evidence type="ECO:0000313" key="2">
    <source>
        <dbReference type="Proteomes" id="UP000003195"/>
    </source>
</evidence>
<dbReference type="STRING" id="706434.HMPREF9429_00123"/>
<name>E2Z9L9_9FIRM</name>
<dbReference type="eggNOG" id="COG3874">
    <property type="taxonomic scope" value="Bacteria"/>
</dbReference>
<dbReference type="EMBL" id="AECS01000003">
    <property type="protein sequence ID" value="EFQ05045.1"/>
    <property type="molecule type" value="Genomic_DNA"/>
</dbReference>
<protein>
    <submittedName>
        <fullName evidence="1">Sporulation protein YtfJ</fullName>
    </submittedName>
</protein>
<gene>
    <name evidence="1" type="ORF">HMPREF9429_00123</name>
</gene>
<evidence type="ECO:0000313" key="1">
    <source>
        <dbReference type="EMBL" id="EFQ05045.1"/>
    </source>
</evidence>
<dbReference type="RefSeq" id="WP_006940833.1">
    <property type="nucleotide sequence ID" value="NZ_GL538177.1"/>
</dbReference>
<reference evidence="1 2" key="1">
    <citation type="submission" date="2010-08" db="EMBL/GenBank/DDBJ databases">
        <authorList>
            <person name="Weinstock G."/>
            <person name="Sodergren E."/>
            <person name="Clifton S."/>
            <person name="Fulton L."/>
            <person name="Fulton B."/>
            <person name="Courtney L."/>
            <person name="Fronick C."/>
            <person name="Harrison M."/>
            <person name="Strong C."/>
            <person name="Farmer C."/>
            <person name="Delahaunty K."/>
            <person name="Markovic C."/>
            <person name="Hall O."/>
            <person name="Minx P."/>
            <person name="Tomlinson C."/>
            <person name="Mitreva M."/>
            <person name="Hou S."/>
            <person name="Chen J."/>
            <person name="Wollam A."/>
            <person name="Pepin K.H."/>
            <person name="Johnson M."/>
            <person name="Bhonagiri V."/>
            <person name="Zhang X."/>
            <person name="Suruliraj S."/>
            <person name="Warren W."/>
            <person name="Chinwalla A."/>
            <person name="Mardis E.R."/>
            <person name="Wilson R.K."/>
        </authorList>
    </citation>
    <scope>NUCLEOTIDE SEQUENCE [LARGE SCALE GENOMIC DNA]</scope>
    <source>
        <strain evidence="1 2">F0359</strain>
    </source>
</reference>
<proteinExistence type="predicted"/>
<dbReference type="AlphaFoldDB" id="E2Z9L9"/>
<dbReference type="PIRSF" id="PIRSF021377">
    <property type="entry name" value="YtfJ"/>
    <property type="match status" value="1"/>
</dbReference>